<feature type="binding site" evidence="7">
    <location>
        <position position="127"/>
    </location>
    <ligand>
        <name>GTP</name>
        <dbReference type="ChEBI" id="CHEBI:37565"/>
    </ligand>
</feature>
<dbReference type="Proteomes" id="UP000663868">
    <property type="component" value="Unassembled WGS sequence"/>
</dbReference>
<dbReference type="GO" id="GO:0005759">
    <property type="term" value="C:mitochondrial matrix"/>
    <property type="evidence" value="ECO:0007669"/>
    <property type="project" value="UniProtKB-SubCell"/>
</dbReference>
<keyword evidence="6 7" id="KW-0342">GTP-binding</keyword>
<comment type="caution">
    <text evidence="11">The sequence shown here is derived from an EMBL/GenBank/DDBJ whole genome shotgun (WGS) entry which is preliminary data.</text>
</comment>
<dbReference type="EMBL" id="CAJOAY010002151">
    <property type="protein sequence ID" value="CAF3925902.1"/>
    <property type="molecule type" value="Genomic_DNA"/>
</dbReference>
<dbReference type="EMBL" id="CAJNOG010000126">
    <property type="protein sequence ID" value="CAF0980745.1"/>
    <property type="molecule type" value="Genomic_DNA"/>
</dbReference>
<dbReference type="HAMAP" id="MF_03169">
    <property type="entry name" value="Adenylate_kinase_AK3"/>
    <property type="match status" value="1"/>
</dbReference>
<comment type="catalytic activity">
    <reaction evidence="7">
        <text>a ribonucleoside 5'-triphosphate + AMP = a ribonucleoside 5'-diphosphate + ADP</text>
        <dbReference type="Rhea" id="RHEA:13749"/>
        <dbReference type="ChEBI" id="CHEBI:57930"/>
        <dbReference type="ChEBI" id="CHEBI:61557"/>
        <dbReference type="ChEBI" id="CHEBI:456215"/>
        <dbReference type="ChEBI" id="CHEBI:456216"/>
        <dbReference type="EC" id="2.7.4.10"/>
    </reaction>
</comment>
<comment type="function">
    <text evidence="7">Involved in maintaining the homeostasis of cellular nucleotides by catalyzing the interconversion of nucleoside phosphates. Has GTP:AMP phosphotransferase and ITP:AMP phosphotransferase activities.</text>
</comment>
<accession>A0A814FEQ1</accession>
<dbReference type="SUPFAM" id="SSF57774">
    <property type="entry name" value="Microbial and mitochondrial ADK, insert 'zinc finger' domain"/>
    <property type="match status" value="1"/>
</dbReference>
<dbReference type="Proteomes" id="UP000663845">
    <property type="component" value="Unassembled WGS sequence"/>
</dbReference>
<evidence type="ECO:0000256" key="8">
    <source>
        <dbReference type="SAM" id="MobiDB-lite"/>
    </source>
</evidence>
<evidence type="ECO:0000256" key="2">
    <source>
        <dbReference type="ARBA" id="ARBA00022679"/>
    </source>
</evidence>
<dbReference type="Proteomes" id="UP000663891">
    <property type="component" value="Unassembled WGS sequence"/>
</dbReference>
<feature type="region of interest" description="Disordered" evidence="8">
    <location>
        <begin position="142"/>
        <end position="163"/>
    </location>
</feature>
<comment type="subcellular location">
    <subcellularLocation>
        <location evidence="1 7">Mitochondrion matrix</location>
    </subcellularLocation>
</comment>
<dbReference type="EMBL" id="CAJOAZ010003547">
    <property type="protein sequence ID" value="CAF4014477.1"/>
    <property type="molecule type" value="Genomic_DNA"/>
</dbReference>
<feature type="binding site" evidence="7">
    <location>
        <begin position="63"/>
        <end position="65"/>
    </location>
    <ligand>
        <name>AMP</name>
        <dbReference type="ChEBI" id="CHEBI:456215"/>
    </ligand>
</feature>
<feature type="binding site" evidence="7">
    <location>
        <position position="160"/>
    </location>
    <ligand>
        <name>AMP</name>
        <dbReference type="ChEBI" id="CHEBI:456215"/>
    </ligand>
</feature>
<dbReference type="GO" id="GO:0046033">
    <property type="term" value="P:AMP metabolic process"/>
    <property type="evidence" value="ECO:0007669"/>
    <property type="project" value="UniProtKB-UniRule"/>
</dbReference>
<feature type="binding site" evidence="7">
    <location>
        <position position="200"/>
    </location>
    <ligand>
        <name>GTP</name>
        <dbReference type="ChEBI" id="CHEBI:37565"/>
    </ligand>
</feature>
<evidence type="ECO:0000313" key="12">
    <source>
        <dbReference type="EMBL" id="CAF1050868.1"/>
    </source>
</evidence>
<evidence type="ECO:0000256" key="4">
    <source>
        <dbReference type="ARBA" id="ARBA00022777"/>
    </source>
</evidence>
<dbReference type="InterPro" id="IPR027417">
    <property type="entry name" value="P-loop_NTPase"/>
</dbReference>
<proteinExistence type="inferred from homology"/>
<feature type="domain" description="Adenylate kinase active site lid" evidence="9">
    <location>
        <begin position="127"/>
        <end position="162"/>
    </location>
</feature>
<dbReference type="InterPro" id="IPR007862">
    <property type="entry name" value="Adenylate_kinase_lid-dom"/>
</dbReference>
<evidence type="ECO:0000259" key="9">
    <source>
        <dbReference type="Pfam" id="PF05191"/>
    </source>
</evidence>
<reference evidence="11" key="1">
    <citation type="submission" date="2021-02" db="EMBL/GenBank/DDBJ databases">
        <authorList>
            <person name="Nowell W R."/>
        </authorList>
    </citation>
    <scope>NUCLEOTIDE SEQUENCE</scope>
</reference>
<dbReference type="GO" id="GO:0004017">
    <property type="term" value="F:AMP kinase activity"/>
    <property type="evidence" value="ECO:0007669"/>
    <property type="project" value="InterPro"/>
</dbReference>
<evidence type="ECO:0000256" key="7">
    <source>
        <dbReference type="HAMAP-Rule" id="MF_03169"/>
    </source>
</evidence>
<dbReference type="CDD" id="cd01428">
    <property type="entry name" value="ADK"/>
    <property type="match status" value="1"/>
</dbReference>
<feature type="binding site" evidence="7">
    <location>
        <begin position="16"/>
        <end position="21"/>
    </location>
    <ligand>
        <name>GTP</name>
        <dbReference type="ChEBI" id="CHEBI:37565"/>
    </ligand>
</feature>
<evidence type="ECO:0000256" key="6">
    <source>
        <dbReference type="ARBA" id="ARBA00023134"/>
    </source>
</evidence>
<evidence type="ECO:0000313" key="10">
    <source>
        <dbReference type="EMBL" id="CAF0962451.1"/>
    </source>
</evidence>
<dbReference type="FunFam" id="3.40.50.300:FF:000106">
    <property type="entry name" value="Adenylate kinase mitochondrial"/>
    <property type="match status" value="1"/>
</dbReference>
<dbReference type="GO" id="GO:0005524">
    <property type="term" value="F:ATP binding"/>
    <property type="evidence" value="ECO:0007669"/>
    <property type="project" value="InterPro"/>
</dbReference>
<dbReference type="InterPro" id="IPR036193">
    <property type="entry name" value="ADK_active_lid_dom_sf"/>
</dbReference>
<organism evidence="11 16">
    <name type="scientific">Adineta steineri</name>
    <dbReference type="NCBI Taxonomy" id="433720"/>
    <lineage>
        <taxon>Eukaryota</taxon>
        <taxon>Metazoa</taxon>
        <taxon>Spiralia</taxon>
        <taxon>Gnathifera</taxon>
        <taxon>Rotifera</taxon>
        <taxon>Eurotatoria</taxon>
        <taxon>Bdelloidea</taxon>
        <taxon>Adinetida</taxon>
        <taxon>Adinetidae</taxon>
        <taxon>Adineta</taxon>
    </lineage>
</organism>
<dbReference type="OrthoDB" id="439792at2759"/>
<dbReference type="GO" id="GO:0046041">
    <property type="term" value="P:ITP metabolic process"/>
    <property type="evidence" value="ECO:0007669"/>
    <property type="project" value="UniProtKB-UniRule"/>
</dbReference>
<dbReference type="EC" id="2.7.4.10" evidence="7"/>
<dbReference type="InterPro" id="IPR006259">
    <property type="entry name" value="Adenyl_kin_sub"/>
</dbReference>
<feature type="region of interest" description="NMPbind" evidence="7">
    <location>
        <begin position="36"/>
        <end position="65"/>
    </location>
</feature>
<dbReference type="NCBIfam" id="TIGR01351">
    <property type="entry name" value="adk"/>
    <property type="match status" value="1"/>
</dbReference>
<dbReference type="InterPro" id="IPR028586">
    <property type="entry name" value="AK3/Ak4_mitochondrial"/>
</dbReference>
<dbReference type="Gene3D" id="3.40.50.300">
    <property type="entry name" value="P-loop containing nucleotide triphosphate hydrolases"/>
    <property type="match status" value="1"/>
</dbReference>
<dbReference type="PRINTS" id="PR00094">
    <property type="entry name" value="ADENYLTKNASE"/>
</dbReference>
<evidence type="ECO:0000313" key="13">
    <source>
        <dbReference type="EMBL" id="CAF3731820.1"/>
    </source>
</evidence>
<feature type="region of interest" description="LID" evidence="7">
    <location>
        <begin position="126"/>
        <end position="163"/>
    </location>
</feature>
<dbReference type="GO" id="GO:0046899">
    <property type="term" value="F:nucleoside triphosphate adenylate kinase activity"/>
    <property type="evidence" value="ECO:0007669"/>
    <property type="project" value="UniProtKB-UniRule"/>
</dbReference>
<feature type="binding site" evidence="7">
    <location>
        <begin position="136"/>
        <end position="137"/>
    </location>
    <ligand>
        <name>GTP</name>
        <dbReference type="ChEBI" id="CHEBI:37565"/>
    </ligand>
</feature>
<dbReference type="GO" id="GO:0006172">
    <property type="term" value="P:ADP biosynthetic process"/>
    <property type="evidence" value="ECO:0007669"/>
    <property type="project" value="UniProtKB-UniRule"/>
</dbReference>
<feature type="binding site" evidence="7">
    <location>
        <position position="97"/>
    </location>
    <ligand>
        <name>AMP</name>
        <dbReference type="ChEBI" id="CHEBI:456215"/>
    </ligand>
</feature>
<evidence type="ECO:0000256" key="5">
    <source>
        <dbReference type="ARBA" id="ARBA00023128"/>
    </source>
</evidence>
<dbReference type="HAMAP" id="MF_00235">
    <property type="entry name" value="Adenylate_kinase_Adk"/>
    <property type="match status" value="1"/>
</dbReference>
<feature type="binding site" evidence="7">
    <location>
        <position position="171"/>
    </location>
    <ligand>
        <name>AMP</name>
        <dbReference type="ChEBI" id="CHEBI:456215"/>
    </ligand>
</feature>
<comment type="domain">
    <text evidence="7">Consists of three domains, a large central CORE domain and two small peripheral domains, NMPbind and LID, which undergo movements during catalysis. The LID domain closes over the site of phosphoryl transfer upon GTP binding. Assembling and dissambling the active center during each catalytic cycle provides an effective means to prevent GTP hydrolysis.</text>
</comment>
<dbReference type="PANTHER" id="PTHR23359">
    <property type="entry name" value="NUCLEOTIDE KINASE"/>
    <property type="match status" value="1"/>
</dbReference>
<evidence type="ECO:0000313" key="14">
    <source>
        <dbReference type="EMBL" id="CAF3925902.1"/>
    </source>
</evidence>
<dbReference type="EMBL" id="CAJOBB010000692">
    <property type="protein sequence ID" value="CAF3731820.1"/>
    <property type="molecule type" value="Genomic_DNA"/>
</dbReference>
<dbReference type="SUPFAM" id="SSF52540">
    <property type="entry name" value="P-loop containing nucleoside triphosphate hydrolases"/>
    <property type="match status" value="1"/>
</dbReference>
<evidence type="ECO:0000313" key="15">
    <source>
        <dbReference type="EMBL" id="CAF4014477.1"/>
    </source>
</evidence>
<dbReference type="Pfam" id="PF05191">
    <property type="entry name" value="ADK_lid"/>
    <property type="match status" value="1"/>
</dbReference>
<keyword evidence="5 7" id="KW-0496">Mitochondrion</keyword>
<comment type="similarity">
    <text evidence="7">Belongs to the adenylate kinase family. AK3 subfamily.</text>
</comment>
<feature type="binding site" evidence="7">
    <location>
        <position position="42"/>
    </location>
    <ligand>
        <name>AMP</name>
        <dbReference type="ChEBI" id="CHEBI:456215"/>
    </ligand>
</feature>
<name>A0A814FEQ1_9BILA</name>
<dbReference type="Proteomes" id="UP000663844">
    <property type="component" value="Unassembled WGS sequence"/>
</dbReference>
<keyword evidence="2 7" id="KW-0808">Transferase</keyword>
<dbReference type="InterPro" id="IPR033690">
    <property type="entry name" value="Adenylat_kinase_CS"/>
</dbReference>
<keyword evidence="4 7" id="KW-0418">Kinase</keyword>
<dbReference type="Proteomes" id="UP000663860">
    <property type="component" value="Unassembled WGS sequence"/>
</dbReference>
<evidence type="ECO:0000256" key="1">
    <source>
        <dbReference type="ARBA" id="ARBA00004305"/>
    </source>
</evidence>
<dbReference type="AlphaFoldDB" id="A0A814FEQ1"/>
<dbReference type="GO" id="GO:0005525">
    <property type="term" value="F:GTP binding"/>
    <property type="evidence" value="ECO:0007669"/>
    <property type="project" value="UniProtKB-KW"/>
</dbReference>
<dbReference type="GO" id="GO:0046039">
    <property type="term" value="P:GTP metabolic process"/>
    <property type="evidence" value="ECO:0007669"/>
    <property type="project" value="UniProtKB-UniRule"/>
</dbReference>
<evidence type="ECO:0000313" key="16">
    <source>
        <dbReference type="Proteomes" id="UP000663845"/>
    </source>
</evidence>
<dbReference type="InterPro" id="IPR000850">
    <property type="entry name" value="Adenylat/UMP-CMP_kin"/>
</dbReference>
<comment type="caution">
    <text evidence="7">Lacks conserved residue(s) required for the propagation of feature annotation.</text>
</comment>
<evidence type="ECO:0000313" key="11">
    <source>
        <dbReference type="EMBL" id="CAF0980745.1"/>
    </source>
</evidence>
<dbReference type="Proteomes" id="UP000663881">
    <property type="component" value="Unassembled WGS sequence"/>
</dbReference>
<evidence type="ECO:0000256" key="3">
    <source>
        <dbReference type="ARBA" id="ARBA00022741"/>
    </source>
</evidence>
<dbReference type="EMBL" id="CAJNOE010000136">
    <property type="protein sequence ID" value="CAF0962451.1"/>
    <property type="molecule type" value="Genomic_DNA"/>
</dbReference>
<gene>
    <name evidence="10" type="ORF">IZO911_LOCUS15618</name>
    <name evidence="11" type="ORF">JYZ213_LOCUS14911</name>
    <name evidence="13" type="ORF">KXQ929_LOCUS13102</name>
    <name evidence="14" type="ORF">OKA104_LOCUS25539</name>
    <name evidence="15" type="ORF">OXD698_LOCUS30310</name>
    <name evidence="12" type="ORF">VCS650_LOCUS17397</name>
</gene>
<dbReference type="EMBL" id="CAJNON010000160">
    <property type="protein sequence ID" value="CAF1050868.1"/>
    <property type="molecule type" value="Genomic_DNA"/>
</dbReference>
<dbReference type="PROSITE" id="PS00113">
    <property type="entry name" value="ADENYLATE_KINASE"/>
    <property type="match status" value="1"/>
</dbReference>
<protein>
    <recommendedName>
        <fullName evidence="7">GTP:AMP phosphotransferase, mitochondrial</fullName>
        <ecNumber evidence="7">2.7.4.10</ecNumber>
    </recommendedName>
    <alternativeName>
        <fullName evidence="7">Adenylate kinase 3</fullName>
        <shortName evidence="7">AK 3</shortName>
    </alternativeName>
</protein>
<comment type="subunit">
    <text evidence="7">Monomer.</text>
</comment>
<keyword evidence="3 7" id="KW-0547">Nucleotide-binding</keyword>
<sequence length="225" mass="25774">MTSQIARRLLILGAPGSGKGTIASRIAKTYGTPHIVVGDLLRQHIQRKSDESKTIKEHIDKGLLLPDDLVLKFVVDELEKIRDQGFLLDGYPRTLKQAEMLHRQMKVNHVIALNVPADEIINRLKDRWVHLPSGRVYNLQWSPPKVAGKDDETGEPISQREDDKPEVIRHRLNTHDKNTNPIKEFYKQLGVLQEFHGRESDKIWPEVKQYLDRILKDSSSQKTAA</sequence>
<dbReference type="Pfam" id="PF00406">
    <property type="entry name" value="ADK"/>
    <property type="match status" value="1"/>
</dbReference>